<name>A0A2P5E856_TREOI</name>
<dbReference type="OrthoDB" id="1536762at2759"/>
<evidence type="ECO:0000313" key="1">
    <source>
        <dbReference type="EMBL" id="PON81733.1"/>
    </source>
</evidence>
<reference evidence="2" key="1">
    <citation type="submission" date="2016-06" db="EMBL/GenBank/DDBJ databases">
        <title>Parallel loss of symbiosis genes in relatives of nitrogen-fixing non-legume Parasponia.</title>
        <authorList>
            <person name="Van Velzen R."/>
            <person name="Holmer R."/>
            <person name="Bu F."/>
            <person name="Rutten L."/>
            <person name="Van Zeijl A."/>
            <person name="Liu W."/>
            <person name="Santuari L."/>
            <person name="Cao Q."/>
            <person name="Sharma T."/>
            <person name="Shen D."/>
            <person name="Roswanjaya Y."/>
            <person name="Wardhani T."/>
            <person name="Kalhor M.S."/>
            <person name="Jansen J."/>
            <person name="Van den Hoogen J."/>
            <person name="Gungor B."/>
            <person name="Hartog M."/>
            <person name="Hontelez J."/>
            <person name="Verver J."/>
            <person name="Yang W.-C."/>
            <person name="Schijlen E."/>
            <person name="Repin R."/>
            <person name="Schilthuizen M."/>
            <person name="Schranz E."/>
            <person name="Heidstra R."/>
            <person name="Miyata K."/>
            <person name="Fedorova E."/>
            <person name="Kohlen W."/>
            <person name="Bisseling T."/>
            <person name="Smit S."/>
            <person name="Geurts R."/>
        </authorList>
    </citation>
    <scope>NUCLEOTIDE SEQUENCE [LARGE SCALE GENOMIC DNA]</scope>
    <source>
        <strain evidence="2">cv. RG33-2</strain>
    </source>
</reference>
<accession>A0A2P5E856</accession>
<protein>
    <recommendedName>
        <fullName evidence="3">Cotton fiber protein</fullName>
    </recommendedName>
</protein>
<sequence>MSCLSLRLPTAKRAWWKSLTSKIQSKLHKLHKPKAITKHRNHRVPYKSKITKRSFLVETRKRRRFVHTLKPSSPAFRVLKCTTSSSTAPVYVDKLFKEPISTKVEPLHTLPPPKTLVKVDQRASAAAEPGTSKEAGNGVTAAADDMWESMGFASPQMHGIDERAEEFIAKFRAEMEVQERLARDHL</sequence>
<dbReference type="AlphaFoldDB" id="A0A2P5E856"/>
<dbReference type="InParanoid" id="A0A2P5E856"/>
<organism evidence="1 2">
    <name type="scientific">Trema orientale</name>
    <name type="common">Charcoal tree</name>
    <name type="synonym">Celtis orientalis</name>
    <dbReference type="NCBI Taxonomy" id="63057"/>
    <lineage>
        <taxon>Eukaryota</taxon>
        <taxon>Viridiplantae</taxon>
        <taxon>Streptophyta</taxon>
        <taxon>Embryophyta</taxon>
        <taxon>Tracheophyta</taxon>
        <taxon>Spermatophyta</taxon>
        <taxon>Magnoliopsida</taxon>
        <taxon>eudicotyledons</taxon>
        <taxon>Gunneridae</taxon>
        <taxon>Pentapetalae</taxon>
        <taxon>rosids</taxon>
        <taxon>fabids</taxon>
        <taxon>Rosales</taxon>
        <taxon>Cannabaceae</taxon>
        <taxon>Trema</taxon>
    </lineage>
</organism>
<dbReference type="Pfam" id="PF05553">
    <property type="entry name" value="DUF761"/>
    <property type="match status" value="1"/>
</dbReference>
<proteinExistence type="predicted"/>
<dbReference type="Proteomes" id="UP000237000">
    <property type="component" value="Unassembled WGS sequence"/>
</dbReference>
<keyword evidence="2" id="KW-1185">Reference proteome</keyword>
<comment type="caution">
    <text evidence="1">The sequence shown here is derived from an EMBL/GenBank/DDBJ whole genome shotgun (WGS) entry which is preliminary data.</text>
</comment>
<gene>
    <name evidence="1" type="ORF">TorRG33x02_224490</name>
</gene>
<evidence type="ECO:0000313" key="2">
    <source>
        <dbReference type="Proteomes" id="UP000237000"/>
    </source>
</evidence>
<dbReference type="EMBL" id="JXTC01000209">
    <property type="protein sequence ID" value="PON81733.1"/>
    <property type="molecule type" value="Genomic_DNA"/>
</dbReference>
<dbReference type="InterPro" id="IPR008480">
    <property type="entry name" value="DUF761_pln"/>
</dbReference>
<evidence type="ECO:0008006" key="3">
    <source>
        <dbReference type="Google" id="ProtNLM"/>
    </source>
</evidence>